<dbReference type="RefSeq" id="WP_309656886.1">
    <property type="nucleotide sequence ID" value="NZ_JARWAN010000025.1"/>
</dbReference>
<keyword evidence="11" id="KW-1185">Reference proteome</keyword>
<name>A0ABU1H726_9GAMM</name>
<keyword evidence="8" id="KW-0175">Coiled coil</keyword>
<feature type="chain" id="PRO_5045999570" evidence="9">
    <location>
        <begin position="21"/>
        <end position="436"/>
    </location>
</feature>
<reference evidence="10 11" key="1">
    <citation type="submission" date="2023-04" db="EMBL/GenBank/DDBJ databases">
        <title>A long-awaited taxogenomic arrangement of the family Halomonadaceae.</title>
        <authorList>
            <person name="De La Haba R."/>
            <person name="Chuvochina M."/>
            <person name="Wittouck S."/>
            <person name="Arahal D.R."/>
            <person name="Sanchez-Porro C."/>
            <person name="Hugenholtz P."/>
            <person name="Ventosa A."/>
        </authorList>
    </citation>
    <scope>NUCLEOTIDE SEQUENCE [LARGE SCALE GENOMIC DNA]</scope>
    <source>
        <strain evidence="10 11">DSM 21020</strain>
    </source>
</reference>
<keyword evidence="7" id="KW-0998">Cell outer membrane</keyword>
<keyword evidence="4" id="KW-1134">Transmembrane beta strand</keyword>
<dbReference type="Pfam" id="PF02321">
    <property type="entry name" value="OEP"/>
    <property type="match status" value="2"/>
</dbReference>
<dbReference type="InterPro" id="IPR051906">
    <property type="entry name" value="TolC-like"/>
</dbReference>
<keyword evidence="5" id="KW-0812">Transmembrane</keyword>
<dbReference type="Proteomes" id="UP001254564">
    <property type="component" value="Unassembled WGS sequence"/>
</dbReference>
<keyword evidence="6" id="KW-0472">Membrane</keyword>
<evidence type="ECO:0000256" key="2">
    <source>
        <dbReference type="ARBA" id="ARBA00007613"/>
    </source>
</evidence>
<evidence type="ECO:0000256" key="3">
    <source>
        <dbReference type="ARBA" id="ARBA00022448"/>
    </source>
</evidence>
<evidence type="ECO:0000256" key="6">
    <source>
        <dbReference type="ARBA" id="ARBA00023136"/>
    </source>
</evidence>
<feature type="signal peptide" evidence="9">
    <location>
        <begin position="1"/>
        <end position="20"/>
    </location>
</feature>
<evidence type="ECO:0000256" key="5">
    <source>
        <dbReference type="ARBA" id="ARBA00022692"/>
    </source>
</evidence>
<evidence type="ECO:0000313" key="11">
    <source>
        <dbReference type="Proteomes" id="UP001254564"/>
    </source>
</evidence>
<dbReference type="Gene3D" id="1.20.1600.10">
    <property type="entry name" value="Outer membrane efflux proteins (OEP)"/>
    <property type="match status" value="1"/>
</dbReference>
<keyword evidence="9" id="KW-0732">Signal</keyword>
<keyword evidence="3" id="KW-0813">Transport</keyword>
<evidence type="ECO:0000313" key="10">
    <source>
        <dbReference type="EMBL" id="MDR5900009.1"/>
    </source>
</evidence>
<gene>
    <name evidence="10" type="ORF">QC823_13555</name>
</gene>
<evidence type="ECO:0000256" key="1">
    <source>
        <dbReference type="ARBA" id="ARBA00004442"/>
    </source>
</evidence>
<evidence type="ECO:0000256" key="4">
    <source>
        <dbReference type="ARBA" id="ARBA00022452"/>
    </source>
</evidence>
<evidence type="ECO:0000256" key="9">
    <source>
        <dbReference type="SAM" id="SignalP"/>
    </source>
</evidence>
<comment type="similarity">
    <text evidence="2">Belongs to the outer membrane factor (OMF) (TC 1.B.17) family.</text>
</comment>
<protein>
    <submittedName>
        <fullName evidence="10">TolC family protein</fullName>
    </submittedName>
</protein>
<dbReference type="SUPFAM" id="SSF56954">
    <property type="entry name" value="Outer membrane efflux proteins (OEP)"/>
    <property type="match status" value="1"/>
</dbReference>
<dbReference type="InterPro" id="IPR003423">
    <property type="entry name" value="OMP_efflux"/>
</dbReference>
<evidence type="ECO:0000256" key="7">
    <source>
        <dbReference type="ARBA" id="ARBA00023237"/>
    </source>
</evidence>
<dbReference type="PANTHER" id="PTHR30026">
    <property type="entry name" value="OUTER MEMBRANE PROTEIN TOLC"/>
    <property type="match status" value="1"/>
</dbReference>
<sequence length="436" mass="48351">MRLTWVLILLALLVPTSVSALSLDEALKIARAQATSLQTLAAETQQAEATHQQTAQAYLPTISADATWLKADSSYITGVPVPTLSFPPSTERRDFGPVEGTLSGIQVTQPLFNADALQTRQSAALKVDARRYAERWGQQAIRLEVSRRYFNVIRAQQREHAALMSLRAAQATTRLAHANYREGLASRLDTEQADAELAATHAQKEQALAETHQATLMLKSLLGMAPHQTLALSSTLPTPPPPAELDASQERRDLRAKEVAVDAARSEVKASQAQWLPNLNLIARQQWLEGDQPLNTSGDGWLVAVNLQWILFDGLGREGRIAESQAKAHQARVELDEAQRRIQQEQAIALSRWEAGWAGWHAAKKAEQAAESATQLARRRYEEGLGSMTELLITQARLDRQRFALINARYQSILSSMNYYLQHGYDPLLALEEHPL</sequence>
<comment type="caution">
    <text evidence="10">The sequence shown here is derived from an EMBL/GenBank/DDBJ whole genome shotgun (WGS) entry which is preliminary data.</text>
</comment>
<evidence type="ECO:0000256" key="8">
    <source>
        <dbReference type="SAM" id="Coils"/>
    </source>
</evidence>
<dbReference type="PANTHER" id="PTHR30026:SF20">
    <property type="entry name" value="OUTER MEMBRANE PROTEIN TOLC"/>
    <property type="match status" value="1"/>
</dbReference>
<proteinExistence type="inferred from homology"/>
<organism evidence="10 11">
    <name type="scientific">Vreelandella vilamensis</name>
    <dbReference type="NCBI Taxonomy" id="531309"/>
    <lineage>
        <taxon>Bacteria</taxon>
        <taxon>Pseudomonadati</taxon>
        <taxon>Pseudomonadota</taxon>
        <taxon>Gammaproteobacteria</taxon>
        <taxon>Oceanospirillales</taxon>
        <taxon>Halomonadaceae</taxon>
        <taxon>Vreelandella</taxon>
    </lineage>
</organism>
<accession>A0ABU1H726</accession>
<dbReference type="EMBL" id="JARWAN010000025">
    <property type="protein sequence ID" value="MDR5900009.1"/>
    <property type="molecule type" value="Genomic_DNA"/>
</dbReference>
<feature type="coiled-coil region" evidence="8">
    <location>
        <begin position="321"/>
        <end position="348"/>
    </location>
</feature>
<comment type="subcellular location">
    <subcellularLocation>
        <location evidence="1">Cell outer membrane</location>
    </subcellularLocation>
</comment>